<sequence>MASTDDSKWPPWQLTAPHVVLPREPDALSSFRWTMDEPVRLDCQRCSWPSGAGNMAPMKPHEAQHQRGMVAGCRPLQILYPAFLAIFFSCVGGFPADGSAFSQSLNHLVVRLKVEIDDVTGGGHGLRGTALTWQHRPLRGVVLARHQPQLTYYLLDWSGRVVSSSSRFD</sequence>
<protein>
    <submittedName>
        <fullName evidence="1">Uncharacterized protein</fullName>
    </submittedName>
</protein>
<organism evidence="1 2">
    <name type="scientific">Neurospora hispaniola</name>
    <dbReference type="NCBI Taxonomy" id="588809"/>
    <lineage>
        <taxon>Eukaryota</taxon>
        <taxon>Fungi</taxon>
        <taxon>Dikarya</taxon>
        <taxon>Ascomycota</taxon>
        <taxon>Pezizomycotina</taxon>
        <taxon>Sordariomycetes</taxon>
        <taxon>Sordariomycetidae</taxon>
        <taxon>Sordariales</taxon>
        <taxon>Sordariaceae</taxon>
        <taxon>Neurospora</taxon>
    </lineage>
</organism>
<keyword evidence="2" id="KW-1185">Reference proteome</keyword>
<dbReference type="EMBL" id="JAULSX010000002">
    <property type="protein sequence ID" value="KAK3497890.1"/>
    <property type="molecule type" value="Genomic_DNA"/>
</dbReference>
<name>A0AAJ0MUC0_9PEZI</name>
<comment type="caution">
    <text evidence="1">The sequence shown here is derived from an EMBL/GenBank/DDBJ whole genome shotgun (WGS) entry which is preliminary data.</text>
</comment>
<evidence type="ECO:0000313" key="1">
    <source>
        <dbReference type="EMBL" id="KAK3497890.1"/>
    </source>
</evidence>
<evidence type="ECO:0000313" key="2">
    <source>
        <dbReference type="Proteomes" id="UP001285908"/>
    </source>
</evidence>
<gene>
    <name evidence="1" type="ORF">B0T23DRAFT_96106</name>
</gene>
<reference evidence="1 2" key="1">
    <citation type="journal article" date="2023" name="Mol. Phylogenet. Evol.">
        <title>Genome-scale phylogeny and comparative genomics of the fungal order Sordariales.</title>
        <authorList>
            <person name="Hensen N."/>
            <person name="Bonometti L."/>
            <person name="Westerberg I."/>
            <person name="Brannstrom I.O."/>
            <person name="Guillou S."/>
            <person name="Cros-Aarteil S."/>
            <person name="Calhoun S."/>
            <person name="Haridas S."/>
            <person name="Kuo A."/>
            <person name="Mondo S."/>
            <person name="Pangilinan J."/>
            <person name="Riley R."/>
            <person name="LaButti K."/>
            <person name="Andreopoulos B."/>
            <person name="Lipzen A."/>
            <person name="Chen C."/>
            <person name="Yan M."/>
            <person name="Daum C."/>
            <person name="Ng V."/>
            <person name="Clum A."/>
            <person name="Steindorff A."/>
            <person name="Ohm R.A."/>
            <person name="Martin F."/>
            <person name="Silar P."/>
            <person name="Natvig D.O."/>
            <person name="Lalanne C."/>
            <person name="Gautier V."/>
            <person name="Ament-Velasquez S.L."/>
            <person name="Kruys A."/>
            <person name="Hutchinson M.I."/>
            <person name="Powell A.J."/>
            <person name="Barry K."/>
            <person name="Miller A.N."/>
            <person name="Grigoriev I.V."/>
            <person name="Debuchy R."/>
            <person name="Gladieux P."/>
            <person name="Hiltunen Thoren M."/>
            <person name="Johannesson H."/>
        </authorList>
    </citation>
    <scope>NUCLEOTIDE SEQUENCE [LARGE SCALE GENOMIC DNA]</scope>
    <source>
        <strain evidence="1 2">FGSC 10403</strain>
    </source>
</reference>
<dbReference type="AlphaFoldDB" id="A0AAJ0MUC0"/>
<proteinExistence type="predicted"/>
<accession>A0AAJ0MUC0</accession>
<dbReference type="Proteomes" id="UP001285908">
    <property type="component" value="Unassembled WGS sequence"/>
</dbReference>
<dbReference type="RefSeq" id="XP_062696154.1">
    <property type="nucleotide sequence ID" value="XM_062842049.1"/>
</dbReference>
<dbReference type="GeneID" id="87879671"/>